<dbReference type="EMBL" id="KL367602">
    <property type="protein sequence ID" value="KFD62138.1"/>
    <property type="molecule type" value="Genomic_DNA"/>
</dbReference>
<gene>
    <name evidence="1" type="ORF">M514_25740</name>
</gene>
<sequence>MSSWRSSDGCTHPDQTHRLRPFLCRSERRAVPGRGYYSSFAHPNWRRRKIRVMNWKQYWSEFSCFDRPLDQAFSFSHPECDLQLYLPSAVSVAQHLAILYVSLFLEVMLYQQAVFSEHLNGFSQLTAVMPSLNEAQCQFSAQLVCLYHPCNSPKHTLGNRGHPREPATNVDLESWCLLIVPLDGHPSVYLLKMCQLQLKVTPLPVDQVLQILSLRLCLNI</sequence>
<proteinExistence type="predicted"/>
<name>A0A085MY42_9BILA</name>
<accession>A0A085MY42</accession>
<evidence type="ECO:0000313" key="1">
    <source>
        <dbReference type="EMBL" id="KFD62138.1"/>
    </source>
</evidence>
<reference evidence="1" key="1">
    <citation type="journal article" date="2014" name="Nat. Genet.">
        <title>Genome and transcriptome of the porcine whipworm Trichuris suis.</title>
        <authorList>
            <person name="Jex A.R."/>
            <person name="Nejsum P."/>
            <person name="Schwarz E.M."/>
            <person name="Hu L."/>
            <person name="Young N.D."/>
            <person name="Hall R.S."/>
            <person name="Korhonen P.K."/>
            <person name="Liao S."/>
            <person name="Thamsborg S."/>
            <person name="Xia J."/>
            <person name="Xu P."/>
            <person name="Wang S."/>
            <person name="Scheerlinck J.P."/>
            <person name="Hofmann A."/>
            <person name="Sternberg P.W."/>
            <person name="Wang J."/>
            <person name="Gasser R.B."/>
        </authorList>
    </citation>
    <scope>NUCLEOTIDE SEQUENCE [LARGE SCALE GENOMIC DNA]</scope>
    <source>
        <strain evidence="1">DCEP-RM93F</strain>
    </source>
</reference>
<organism evidence="1">
    <name type="scientific">Trichuris suis</name>
    <name type="common">pig whipworm</name>
    <dbReference type="NCBI Taxonomy" id="68888"/>
    <lineage>
        <taxon>Eukaryota</taxon>
        <taxon>Metazoa</taxon>
        <taxon>Ecdysozoa</taxon>
        <taxon>Nematoda</taxon>
        <taxon>Enoplea</taxon>
        <taxon>Dorylaimia</taxon>
        <taxon>Trichinellida</taxon>
        <taxon>Trichuridae</taxon>
        <taxon>Trichuris</taxon>
    </lineage>
</organism>
<protein>
    <submittedName>
        <fullName evidence="1">Uncharacterized protein</fullName>
    </submittedName>
</protein>
<dbReference type="AlphaFoldDB" id="A0A085MY42"/>
<dbReference type="Proteomes" id="UP000030758">
    <property type="component" value="Unassembled WGS sequence"/>
</dbReference>